<dbReference type="EMBL" id="FMAK01000065">
    <property type="protein sequence ID" value="SCB71478.1"/>
    <property type="molecule type" value="Genomic_DNA"/>
</dbReference>
<sequence>MEIRIREVDPIAVKKIDEIAKGKGLSRQKFLKDQIEMLAFFQQQNKREMELENIIQKNIHMMNDCYSEMKKMNEFIQMMMQDDENE</sequence>
<accession>A0A1G4EUE8</accession>
<dbReference type="Proteomes" id="UP000195696">
    <property type="component" value="Unassembled WGS sequence"/>
</dbReference>
<gene>
    <name evidence="1" type="ORF">BWGO95_05713</name>
</gene>
<evidence type="ECO:0000313" key="1">
    <source>
        <dbReference type="EMBL" id="SCB71478.1"/>
    </source>
</evidence>
<proteinExistence type="predicted"/>
<evidence type="ECO:0008006" key="3">
    <source>
        <dbReference type="Google" id="ProtNLM"/>
    </source>
</evidence>
<evidence type="ECO:0000313" key="2">
    <source>
        <dbReference type="Proteomes" id="UP000195696"/>
    </source>
</evidence>
<protein>
    <recommendedName>
        <fullName evidence="3">Ribbon-helix-helix protein CopG domain-containing protein</fullName>
    </recommendedName>
</protein>
<organism evidence="1 2">
    <name type="scientific">Bacillus mycoides</name>
    <dbReference type="NCBI Taxonomy" id="1405"/>
    <lineage>
        <taxon>Bacteria</taxon>
        <taxon>Bacillati</taxon>
        <taxon>Bacillota</taxon>
        <taxon>Bacilli</taxon>
        <taxon>Bacillales</taxon>
        <taxon>Bacillaceae</taxon>
        <taxon>Bacillus</taxon>
        <taxon>Bacillus cereus group</taxon>
    </lineage>
</organism>
<dbReference type="AlphaFoldDB" id="A0A1G4EUE8"/>
<name>A0A1G4EUE8_BACMY</name>
<reference evidence="1 2" key="1">
    <citation type="submission" date="2016-08" db="EMBL/GenBank/DDBJ databases">
        <authorList>
            <person name="Seilhamer J.J."/>
        </authorList>
    </citation>
    <scope>NUCLEOTIDE SEQUENCE [LARGE SCALE GENOMIC DNA]</scope>
    <source>
        <strain evidence="1 2">SDA_GO95</strain>
    </source>
</reference>
<dbReference type="RefSeq" id="WP_002144413.1">
    <property type="nucleotide sequence ID" value="NZ_CP036037.1"/>
</dbReference>